<dbReference type="EMBL" id="UFQC01000004">
    <property type="protein sequence ID" value="SSW64306.1"/>
    <property type="molecule type" value="Genomic_DNA"/>
</dbReference>
<accession>A0A446C8Z9</accession>
<dbReference type="AlphaFoldDB" id="A0A446C8Z9"/>
<evidence type="ECO:0000313" key="1">
    <source>
        <dbReference type="EMBL" id="SSW64306.1"/>
    </source>
</evidence>
<name>A0A446C8Z9_9BURK</name>
<gene>
    <name evidence="1" type="ORF">AVE30378_01008</name>
</gene>
<evidence type="ECO:0000313" key="2">
    <source>
        <dbReference type="Proteomes" id="UP000289465"/>
    </source>
</evidence>
<sequence>MQQSAVVLTHPQFDRAKVEQAPRRGRLPKGVVAMRTPREVAEAVPSPADPMDPLTAAYRMLDMMQCTLDVMRRRLAEYADSGRRTG</sequence>
<protein>
    <submittedName>
        <fullName evidence="1">Uncharacterized protein</fullName>
    </submittedName>
</protein>
<organism evidence="1 2">
    <name type="scientific">Achromobacter veterisilvae</name>
    <dbReference type="NCBI Taxonomy" id="2069367"/>
    <lineage>
        <taxon>Bacteria</taxon>
        <taxon>Pseudomonadati</taxon>
        <taxon>Pseudomonadota</taxon>
        <taxon>Betaproteobacteria</taxon>
        <taxon>Burkholderiales</taxon>
        <taxon>Alcaligenaceae</taxon>
        <taxon>Achromobacter</taxon>
    </lineage>
</organism>
<reference evidence="1 2" key="1">
    <citation type="submission" date="2018-07" db="EMBL/GenBank/DDBJ databases">
        <authorList>
            <person name="Peeters C."/>
        </authorList>
    </citation>
    <scope>NUCLEOTIDE SEQUENCE [LARGE SCALE GENOMIC DNA]</scope>
    <source>
        <strain evidence="1 2">LMG 30378</strain>
    </source>
</reference>
<dbReference type="Proteomes" id="UP000289465">
    <property type="component" value="Unassembled WGS sequence"/>
</dbReference>
<proteinExistence type="predicted"/>